<dbReference type="Pfam" id="PF03881">
    <property type="entry name" value="Fructosamin_kin"/>
    <property type="match status" value="1"/>
</dbReference>
<evidence type="ECO:0000313" key="1">
    <source>
        <dbReference type="EMBL" id="KAF2268373.1"/>
    </source>
</evidence>
<gene>
    <name evidence="1" type="ORF">CC78DRAFT_589447</name>
</gene>
<accession>A0A9P4KGK7</accession>
<sequence length="196" mass="23300">MFSKILARAIDLDKEKRGYWSEFSAYRRLLFDYVILWLLKPLESEGRSLSRNIIHGDIWDENCADDMNTGEPFVFDASLLYAHNEYEIGYWRLPRHRLSNRTYVREYKKHLPVSEPEEDWDDRDFLYLMRFSIFCSVLITSSGYDIISVFGDMKTLCKKFCPKEIKKVEAQFYTRGVRLLTDGANVEEEEEESDEN</sequence>
<dbReference type="OrthoDB" id="5772781at2759"/>
<dbReference type="Gene3D" id="3.90.1200.10">
    <property type="match status" value="1"/>
</dbReference>
<protein>
    <recommendedName>
        <fullName evidence="3">Protein-ribulosamine 3-kinase</fullName>
    </recommendedName>
</protein>
<name>A0A9P4KGK7_9PLEO</name>
<proteinExistence type="predicted"/>
<evidence type="ECO:0000313" key="2">
    <source>
        <dbReference type="Proteomes" id="UP000800093"/>
    </source>
</evidence>
<organism evidence="1 2">
    <name type="scientific">Lojkania enalia</name>
    <dbReference type="NCBI Taxonomy" id="147567"/>
    <lineage>
        <taxon>Eukaryota</taxon>
        <taxon>Fungi</taxon>
        <taxon>Dikarya</taxon>
        <taxon>Ascomycota</taxon>
        <taxon>Pezizomycotina</taxon>
        <taxon>Dothideomycetes</taxon>
        <taxon>Pleosporomycetidae</taxon>
        <taxon>Pleosporales</taxon>
        <taxon>Pleosporales incertae sedis</taxon>
        <taxon>Lojkania</taxon>
    </lineage>
</organism>
<dbReference type="EMBL" id="ML986587">
    <property type="protein sequence ID" value="KAF2268373.1"/>
    <property type="molecule type" value="Genomic_DNA"/>
</dbReference>
<comment type="caution">
    <text evidence="1">The sequence shown here is derived from an EMBL/GenBank/DDBJ whole genome shotgun (WGS) entry which is preliminary data.</text>
</comment>
<reference evidence="2" key="1">
    <citation type="journal article" date="2020" name="Stud. Mycol.">
        <title>101 Dothideomycetes genomes: A test case for predicting lifestyles and emergence of pathogens.</title>
        <authorList>
            <person name="Haridas S."/>
            <person name="Albert R."/>
            <person name="Binder M."/>
            <person name="Bloem J."/>
            <person name="LaButti K."/>
            <person name="Salamov A."/>
            <person name="Andreopoulos B."/>
            <person name="Baker S."/>
            <person name="Barry K."/>
            <person name="Bills G."/>
            <person name="Bluhm B."/>
            <person name="Cannon C."/>
            <person name="Castanera R."/>
            <person name="Culley D."/>
            <person name="Daum C."/>
            <person name="Ezra D."/>
            <person name="Gonzalez J."/>
            <person name="Henrissat B."/>
            <person name="Kuo A."/>
            <person name="Liang C."/>
            <person name="Lipzen A."/>
            <person name="Lutzoni F."/>
            <person name="Magnuson J."/>
            <person name="Mondo S."/>
            <person name="Nolan M."/>
            <person name="Ohm R."/>
            <person name="Pangilinan J."/>
            <person name="Park H.-J."/>
            <person name="Ramirez L."/>
            <person name="Alfaro M."/>
            <person name="Sun H."/>
            <person name="Tritt A."/>
            <person name="Yoshinaga Y."/>
            <person name="Zwiers L.-H."/>
            <person name="Turgeon B."/>
            <person name="Goodwin S."/>
            <person name="Spatafora J."/>
            <person name="Crous P."/>
            <person name="Grigoriev I."/>
        </authorList>
    </citation>
    <scope>NUCLEOTIDE SEQUENCE [LARGE SCALE GENOMIC DNA]</scope>
    <source>
        <strain evidence="2">CBS 304.66</strain>
    </source>
</reference>
<keyword evidence="2" id="KW-1185">Reference proteome</keyword>
<dbReference type="Proteomes" id="UP000800093">
    <property type="component" value="Unassembled WGS sequence"/>
</dbReference>
<dbReference type="AlphaFoldDB" id="A0A9P4KGK7"/>
<dbReference type="InterPro" id="IPR016477">
    <property type="entry name" value="Fructo-/Ketosamine-3-kinase"/>
</dbReference>
<evidence type="ECO:0008006" key="3">
    <source>
        <dbReference type="Google" id="ProtNLM"/>
    </source>
</evidence>